<gene>
    <name evidence="2" type="ORF">BO71DRAFT_396104</name>
</gene>
<evidence type="ECO:0000256" key="1">
    <source>
        <dbReference type="SAM" id="MobiDB-lite"/>
    </source>
</evidence>
<feature type="compositionally biased region" description="Acidic residues" evidence="1">
    <location>
        <begin position="16"/>
        <end position="26"/>
    </location>
</feature>
<proteinExistence type="predicted"/>
<feature type="region of interest" description="Disordered" evidence="1">
    <location>
        <begin position="14"/>
        <end position="33"/>
    </location>
</feature>
<reference evidence="2 3" key="1">
    <citation type="submission" date="2018-02" db="EMBL/GenBank/DDBJ databases">
        <title>The genomes of Aspergillus section Nigri reveals drivers in fungal speciation.</title>
        <authorList>
            <consortium name="DOE Joint Genome Institute"/>
            <person name="Vesth T.C."/>
            <person name="Nybo J."/>
            <person name="Theobald S."/>
            <person name="Brandl J."/>
            <person name="Frisvad J.C."/>
            <person name="Nielsen K.F."/>
            <person name="Lyhne E.K."/>
            <person name="Kogle M.E."/>
            <person name="Kuo A."/>
            <person name="Riley R."/>
            <person name="Clum A."/>
            <person name="Nolan M."/>
            <person name="Lipzen A."/>
            <person name="Salamov A."/>
            <person name="Henrissat B."/>
            <person name="Wiebenga A."/>
            <person name="De vries R.P."/>
            <person name="Grigoriev I.V."/>
            <person name="Mortensen U.H."/>
            <person name="Andersen M.R."/>
            <person name="Baker S.E."/>
        </authorList>
    </citation>
    <scope>NUCLEOTIDE SEQUENCE [LARGE SCALE GENOMIC DNA]</scope>
    <source>
        <strain evidence="2 3">CBS 707.79</strain>
    </source>
</reference>
<protein>
    <submittedName>
        <fullName evidence="2">Uncharacterized protein</fullName>
    </submittedName>
</protein>
<sequence>MDRDAPAWWQQLLLHDDDDDDDDDDDPASHSRPHTILADWHRWTIDQIPGNRAGWANDNETARPCQNLPSETLGSIAVGGWRHRRPNWPTTGRSPRLAQLSKEMFHAPTLTMQMMAI</sequence>
<name>A0A319EZM3_9EURO</name>
<organism evidence="2 3">
    <name type="scientific">Aspergillus ellipticus CBS 707.79</name>
    <dbReference type="NCBI Taxonomy" id="1448320"/>
    <lineage>
        <taxon>Eukaryota</taxon>
        <taxon>Fungi</taxon>
        <taxon>Dikarya</taxon>
        <taxon>Ascomycota</taxon>
        <taxon>Pezizomycotina</taxon>
        <taxon>Eurotiomycetes</taxon>
        <taxon>Eurotiomycetidae</taxon>
        <taxon>Eurotiales</taxon>
        <taxon>Aspergillaceae</taxon>
        <taxon>Aspergillus</taxon>
        <taxon>Aspergillus subgen. Circumdati</taxon>
    </lineage>
</organism>
<keyword evidence="3" id="KW-1185">Reference proteome</keyword>
<accession>A0A319EZM3</accession>
<evidence type="ECO:0000313" key="3">
    <source>
        <dbReference type="Proteomes" id="UP000247810"/>
    </source>
</evidence>
<dbReference type="Proteomes" id="UP000247810">
    <property type="component" value="Unassembled WGS sequence"/>
</dbReference>
<dbReference type="AlphaFoldDB" id="A0A319EZM3"/>
<dbReference type="EMBL" id="KZ825823">
    <property type="protein sequence ID" value="PYH97542.1"/>
    <property type="molecule type" value="Genomic_DNA"/>
</dbReference>
<evidence type="ECO:0000313" key="2">
    <source>
        <dbReference type="EMBL" id="PYH97542.1"/>
    </source>
</evidence>
<dbReference type="VEuPathDB" id="FungiDB:BO71DRAFT_396104"/>